<protein>
    <recommendedName>
        <fullName evidence="3">Hemolysin</fullName>
    </recommendedName>
</protein>
<dbReference type="InterPro" id="IPR025157">
    <property type="entry name" value="Hemagglutinin_rpt"/>
</dbReference>
<reference evidence="1 2" key="1">
    <citation type="submission" date="2015-11" db="EMBL/GenBank/DDBJ databases">
        <authorList>
            <person name="Kook J.-K."/>
            <person name="Park S.-N."/>
            <person name="Lim Y.K."/>
            <person name="Jo E."/>
        </authorList>
    </citation>
    <scope>NUCLEOTIDE SEQUENCE [LARGE SCALE GENOMIC DNA]</scope>
    <source>
        <strain evidence="1 2">ChDC F306</strain>
    </source>
</reference>
<sequence length="119" mass="13102">MKKINFTLTIKITILLLTIFFLTKVATYNKHEEVKKGFSGSFSPKGISVSYGKDKFSSDTDIVNQTASQIVSNKDINIEATNKVKAKSVDIYAKNDINISGDNGVEISTANNSYDNITK</sequence>
<dbReference type="Pfam" id="PF13332">
    <property type="entry name" value="Fil_haemagg_2"/>
    <property type="match status" value="1"/>
</dbReference>
<evidence type="ECO:0000313" key="2">
    <source>
        <dbReference type="Proteomes" id="UP000067061"/>
    </source>
</evidence>
<gene>
    <name evidence="1" type="ORF">RO02_06955</name>
</gene>
<dbReference type="AlphaFoldDB" id="A0AAC8WFF4"/>
<evidence type="ECO:0008006" key="3">
    <source>
        <dbReference type="Google" id="ProtNLM"/>
    </source>
</evidence>
<dbReference type="EMBL" id="CP013121">
    <property type="protein sequence ID" value="ALM94367.1"/>
    <property type="molecule type" value="Genomic_DNA"/>
</dbReference>
<organism evidence="1 2">
    <name type="scientific">Fusobacterium nucleatum subsp. polymorphum</name>
    <name type="common">Fusobacterium polymorphum</name>
    <dbReference type="NCBI Taxonomy" id="76857"/>
    <lineage>
        <taxon>Bacteria</taxon>
        <taxon>Fusobacteriati</taxon>
        <taxon>Fusobacteriota</taxon>
        <taxon>Fusobacteriia</taxon>
        <taxon>Fusobacteriales</taxon>
        <taxon>Fusobacteriaceae</taxon>
        <taxon>Fusobacterium</taxon>
    </lineage>
</organism>
<proteinExistence type="predicted"/>
<dbReference type="Proteomes" id="UP000067061">
    <property type="component" value="Chromosome"/>
</dbReference>
<name>A0AAC8WFF4_FUSNP</name>
<dbReference type="GO" id="GO:0003824">
    <property type="term" value="F:catalytic activity"/>
    <property type="evidence" value="ECO:0007669"/>
    <property type="project" value="UniProtKB-ARBA"/>
</dbReference>
<accession>A0AAC8WFF4</accession>
<evidence type="ECO:0000313" key="1">
    <source>
        <dbReference type="EMBL" id="ALM94367.1"/>
    </source>
</evidence>